<comment type="pathway">
    <text evidence="14">Cofactor biosynthesis; tocopherol biosynthesis.</text>
</comment>
<keyword evidence="12" id="KW-1133">Transmembrane helix</keyword>
<dbReference type="GO" id="GO:0010276">
    <property type="term" value="F:phytol kinase activity"/>
    <property type="evidence" value="ECO:0007669"/>
    <property type="project" value="UniProtKB-EC"/>
</dbReference>
<evidence type="ECO:0000256" key="1">
    <source>
        <dbReference type="ARBA" id="ARBA00004508"/>
    </source>
</evidence>
<proteinExistence type="inferred from homology"/>
<dbReference type="SUPFAM" id="SSF144232">
    <property type="entry name" value="HIT/MYND zinc finger-like"/>
    <property type="match status" value="1"/>
</dbReference>
<dbReference type="Gene3D" id="6.10.140.2220">
    <property type="match status" value="1"/>
</dbReference>
<organism evidence="19 20">
    <name type="scientific">Chlamydomonas schloesseri</name>
    <dbReference type="NCBI Taxonomy" id="2026947"/>
    <lineage>
        <taxon>Eukaryota</taxon>
        <taxon>Viridiplantae</taxon>
        <taxon>Chlorophyta</taxon>
        <taxon>core chlorophytes</taxon>
        <taxon>Chlorophyceae</taxon>
        <taxon>CS clade</taxon>
        <taxon>Chlamydomonadales</taxon>
        <taxon>Chlamydomonadaceae</taxon>
        <taxon>Chlamydomonas</taxon>
    </lineage>
</organism>
<dbReference type="EC" id="2.7.1.182" evidence="15"/>
<dbReference type="Proteomes" id="UP000613740">
    <property type="component" value="Unassembled WGS sequence"/>
</dbReference>
<evidence type="ECO:0000256" key="6">
    <source>
        <dbReference type="ARBA" id="ARBA00022692"/>
    </source>
</evidence>
<comment type="caution">
    <text evidence="19">The sequence shown here is derived from an EMBL/GenBank/DDBJ whole genome shotgun (WGS) entry which is preliminary data.</text>
</comment>
<dbReference type="GO" id="GO:0009507">
    <property type="term" value="C:chloroplast"/>
    <property type="evidence" value="ECO:0007669"/>
    <property type="project" value="UniProtKB-SubCell"/>
</dbReference>
<evidence type="ECO:0000256" key="2">
    <source>
        <dbReference type="ARBA" id="ARBA00010794"/>
    </source>
</evidence>
<evidence type="ECO:0000256" key="3">
    <source>
        <dbReference type="ARBA" id="ARBA00022528"/>
    </source>
</evidence>
<keyword evidence="7" id="KW-0479">Metal-binding</keyword>
<gene>
    <name evidence="19" type="ORF">HYH02_004876</name>
</gene>
<evidence type="ECO:0000256" key="4">
    <source>
        <dbReference type="ARBA" id="ARBA00022640"/>
    </source>
</evidence>
<sequence>MVLQLLKYAPIREVASLLATIRKIMRRGALMHGASHAITSAEHLSCASISWLLEEFKPESSKSGTSCAAGGSTATGAQAVLGDHSFSTGQQQQPYMTHSSAPLPPPQMTVLTSLIMREWLPPVMQHITASARRELESLSRMRSSDIPPVRKRCLHGLLRIHTDCSRWLVMLTEQCCLARSAGSSSGACSASSRSGGSGGTSRSESTGAATSIGSSLASSQGAGEGEGESSSSCCWDPELRHFILHDLRAREFMESVQFVASSPLVDELWQGLDAAHAVDACVAYAALLSPEEALAWARGVGVGSGSAPGAANEATGMQPWRDLLRRLLCMATRAPTAGGAAAAYYLAPFTALVALAEANGCAADIETARWRRLSAELRAAVAQRGRLGSGWAGGEQGDGQLVLRLPLDEARRRLQLPRLCSNPACIELEGDCEAERPLKACAGCGGAAAYCCRACQVAHWKAGHKAACGKAAVTAKDGR</sequence>
<keyword evidence="11" id="KW-0809">Transit peptide</keyword>
<keyword evidence="6" id="KW-0812">Transmembrane</keyword>
<evidence type="ECO:0000256" key="12">
    <source>
        <dbReference type="ARBA" id="ARBA00022989"/>
    </source>
</evidence>
<evidence type="ECO:0000313" key="19">
    <source>
        <dbReference type="EMBL" id="KAG2450372.1"/>
    </source>
</evidence>
<dbReference type="EMBL" id="JAEHOD010000011">
    <property type="protein sequence ID" value="KAG2450372.1"/>
    <property type="molecule type" value="Genomic_DNA"/>
</dbReference>
<feature type="compositionally biased region" description="Low complexity" evidence="17">
    <location>
        <begin position="181"/>
        <end position="221"/>
    </location>
</feature>
<keyword evidence="10" id="KW-0862">Zinc</keyword>
<keyword evidence="3" id="KW-0150">Chloroplast</keyword>
<dbReference type="AlphaFoldDB" id="A0A835WMI9"/>
<evidence type="ECO:0000256" key="16">
    <source>
        <dbReference type="ARBA" id="ARBA00048889"/>
    </source>
</evidence>
<protein>
    <recommendedName>
        <fullName evidence="15">phytol kinase</fullName>
        <ecNumber evidence="15">2.7.1.182</ecNumber>
    </recommendedName>
</protein>
<dbReference type="Pfam" id="PF01753">
    <property type="entry name" value="zf-MYND"/>
    <property type="match status" value="1"/>
</dbReference>
<feature type="domain" description="MYND-type" evidence="18">
    <location>
        <begin position="432"/>
        <end position="468"/>
    </location>
</feature>
<evidence type="ECO:0000256" key="17">
    <source>
        <dbReference type="SAM" id="MobiDB-lite"/>
    </source>
</evidence>
<evidence type="ECO:0000256" key="5">
    <source>
        <dbReference type="ARBA" id="ARBA00022679"/>
    </source>
</evidence>
<name>A0A835WMI9_9CHLO</name>
<evidence type="ECO:0000256" key="8">
    <source>
        <dbReference type="ARBA" id="ARBA00022771"/>
    </source>
</evidence>
<evidence type="ECO:0000256" key="11">
    <source>
        <dbReference type="ARBA" id="ARBA00022946"/>
    </source>
</evidence>
<dbReference type="InterPro" id="IPR039606">
    <property type="entry name" value="Phytol/farnesol_kinase"/>
</dbReference>
<feature type="region of interest" description="Disordered" evidence="17">
    <location>
        <begin position="181"/>
        <end position="232"/>
    </location>
</feature>
<comment type="similarity">
    <text evidence="2">Belongs to the polyprenol kinase family.</text>
</comment>
<evidence type="ECO:0000256" key="10">
    <source>
        <dbReference type="ARBA" id="ARBA00022833"/>
    </source>
</evidence>
<accession>A0A835WMI9</accession>
<keyword evidence="4" id="KW-0934">Plastid</keyword>
<evidence type="ECO:0000256" key="15">
    <source>
        <dbReference type="ARBA" id="ARBA00039024"/>
    </source>
</evidence>
<comment type="catalytic activity">
    <reaction evidence="16">
        <text>phytol + CTP = phytyl phosphate + CDP + H(+)</text>
        <dbReference type="Rhea" id="RHEA:38055"/>
        <dbReference type="ChEBI" id="CHEBI:15378"/>
        <dbReference type="ChEBI" id="CHEBI:17327"/>
        <dbReference type="ChEBI" id="CHEBI:37563"/>
        <dbReference type="ChEBI" id="CHEBI:58069"/>
        <dbReference type="ChEBI" id="CHEBI:75483"/>
        <dbReference type="EC" id="2.7.1.182"/>
    </reaction>
</comment>
<dbReference type="GO" id="GO:0016020">
    <property type="term" value="C:membrane"/>
    <property type="evidence" value="ECO:0007669"/>
    <property type="project" value="UniProtKB-SubCell"/>
</dbReference>
<keyword evidence="13" id="KW-0472">Membrane</keyword>
<keyword evidence="20" id="KW-1185">Reference proteome</keyword>
<keyword evidence="9" id="KW-0418">Kinase</keyword>
<dbReference type="GO" id="GO:0008270">
    <property type="term" value="F:zinc ion binding"/>
    <property type="evidence" value="ECO:0007669"/>
    <property type="project" value="UniProtKB-KW"/>
</dbReference>
<evidence type="ECO:0000256" key="14">
    <source>
        <dbReference type="ARBA" id="ARBA00024015"/>
    </source>
</evidence>
<dbReference type="PANTHER" id="PTHR32523">
    <property type="entry name" value="PHYTOL KINASE 1, CHLOROPLASTIC"/>
    <property type="match status" value="1"/>
</dbReference>
<evidence type="ECO:0000313" key="20">
    <source>
        <dbReference type="Proteomes" id="UP000613740"/>
    </source>
</evidence>
<comment type="subcellular location">
    <subcellularLocation>
        <location evidence="1">Plastid</location>
        <location evidence="1">Chloroplast membrane</location>
        <topology evidence="1">Multi-pass membrane protein</topology>
    </subcellularLocation>
</comment>
<dbReference type="PANTHER" id="PTHR32523:SF8">
    <property type="entry name" value="DOLICHOL KINASE"/>
    <property type="match status" value="1"/>
</dbReference>
<evidence type="ECO:0000256" key="13">
    <source>
        <dbReference type="ARBA" id="ARBA00023136"/>
    </source>
</evidence>
<dbReference type="InterPro" id="IPR002893">
    <property type="entry name" value="Znf_MYND"/>
</dbReference>
<evidence type="ECO:0000256" key="9">
    <source>
        <dbReference type="ARBA" id="ARBA00022777"/>
    </source>
</evidence>
<dbReference type="OrthoDB" id="552473at2759"/>
<keyword evidence="8" id="KW-0863">Zinc-finger</keyword>
<evidence type="ECO:0000259" key="18">
    <source>
        <dbReference type="Pfam" id="PF01753"/>
    </source>
</evidence>
<evidence type="ECO:0000256" key="7">
    <source>
        <dbReference type="ARBA" id="ARBA00022723"/>
    </source>
</evidence>
<reference evidence="19" key="1">
    <citation type="journal article" date="2020" name="bioRxiv">
        <title>Comparative genomics of Chlamydomonas.</title>
        <authorList>
            <person name="Craig R.J."/>
            <person name="Hasan A.R."/>
            <person name="Ness R.W."/>
            <person name="Keightley P.D."/>
        </authorList>
    </citation>
    <scope>NUCLEOTIDE SEQUENCE</scope>
    <source>
        <strain evidence="19">CCAP 11/173</strain>
    </source>
</reference>
<keyword evidence="5" id="KW-0808">Transferase</keyword>